<sequence>MEPVDKALGTDATHGWWTLPRRHYVLFILCLVGVVNFVDRQILAILLEPIKKDLGVSDTAMGLLSGIAFSAFYVIAGIPIARMVDKGSRRNVLVGCLTMWSLATVLCGFVQNFVQLAVARIGVASGEAGGGPATQSLLADLYPISQRATVIGIWLASQAIGIAFGLFFGGWLNTAFDWRIAFIVVGVPGLLLAIGIHLTVKDPPRGMADGGVGKQVETPPLKEAFLIALRSPSLRLLLIIAMCCSFAGYSILGWGPTFYIRVHGMTTMQVGGLMGLAVAGGLFIGNVGAGRIADRVAKGDFAVYMQVAGWGTILAAPFGLLFLLAADPMLSLVGLFFSKLFMTFWMPPTYAVAVGMSPVRNRGMITALLTLSTTVVGIGMGPVFVGVMNDLLEPSFGKEAIRYSLVFVLGGLVACGLLCFVGTKLVRREIAARPVTAQ</sequence>
<feature type="transmembrane region" description="Helical" evidence="6">
    <location>
        <begin position="24"/>
        <end position="47"/>
    </location>
</feature>
<accession>A0A6M4G5L9</accession>
<dbReference type="SUPFAM" id="SSF103473">
    <property type="entry name" value="MFS general substrate transporter"/>
    <property type="match status" value="1"/>
</dbReference>
<name>A0A6M4G5L9_SPHYA</name>
<keyword evidence="5 6" id="KW-0472">Membrane</keyword>
<gene>
    <name evidence="8" type="ORF">HH800_09455</name>
</gene>
<dbReference type="PROSITE" id="PS50850">
    <property type="entry name" value="MFS"/>
    <property type="match status" value="1"/>
</dbReference>
<keyword evidence="3 6" id="KW-0812">Transmembrane</keyword>
<dbReference type="InterPro" id="IPR036259">
    <property type="entry name" value="MFS_trans_sf"/>
</dbReference>
<dbReference type="GO" id="GO:0022857">
    <property type="term" value="F:transmembrane transporter activity"/>
    <property type="evidence" value="ECO:0007669"/>
    <property type="project" value="InterPro"/>
</dbReference>
<dbReference type="RefSeq" id="WP_169860879.1">
    <property type="nucleotide sequence ID" value="NZ_CP053021.1"/>
</dbReference>
<dbReference type="Pfam" id="PF07690">
    <property type="entry name" value="MFS_1"/>
    <property type="match status" value="1"/>
</dbReference>
<reference evidence="8 9" key="1">
    <citation type="submission" date="2020-04" db="EMBL/GenBank/DDBJ databases">
        <title>The Whole Genome Analysis of High salt-tolerant Sphingobium yanoikuyae YC-XJ2 with Aryl organophosphorus flame retardants (aryl-OPFRs)-degrading capacity and characteristics of Related phosphotriesterase.</title>
        <authorList>
            <person name="Li X."/>
        </authorList>
    </citation>
    <scope>NUCLEOTIDE SEQUENCE [LARGE SCALE GENOMIC DNA]</scope>
    <source>
        <strain evidence="8 9">YC-XJ2</strain>
    </source>
</reference>
<dbReference type="EMBL" id="CP053021">
    <property type="protein sequence ID" value="QJR02389.1"/>
    <property type="molecule type" value="Genomic_DNA"/>
</dbReference>
<dbReference type="InterPro" id="IPR011701">
    <property type="entry name" value="MFS"/>
</dbReference>
<dbReference type="Proteomes" id="UP000502611">
    <property type="component" value="Chromosome"/>
</dbReference>
<feature type="domain" description="Major facilitator superfamily (MFS) profile" evidence="7">
    <location>
        <begin position="25"/>
        <end position="428"/>
    </location>
</feature>
<dbReference type="GO" id="GO:0016020">
    <property type="term" value="C:membrane"/>
    <property type="evidence" value="ECO:0007669"/>
    <property type="project" value="UniProtKB-SubCell"/>
</dbReference>
<feature type="transmembrane region" description="Helical" evidence="6">
    <location>
        <begin position="92"/>
        <end position="110"/>
    </location>
</feature>
<evidence type="ECO:0000256" key="5">
    <source>
        <dbReference type="ARBA" id="ARBA00023136"/>
    </source>
</evidence>
<evidence type="ECO:0000256" key="1">
    <source>
        <dbReference type="ARBA" id="ARBA00004141"/>
    </source>
</evidence>
<feature type="transmembrane region" description="Helical" evidence="6">
    <location>
        <begin position="236"/>
        <end position="255"/>
    </location>
</feature>
<evidence type="ECO:0000256" key="2">
    <source>
        <dbReference type="ARBA" id="ARBA00022448"/>
    </source>
</evidence>
<evidence type="ECO:0000256" key="3">
    <source>
        <dbReference type="ARBA" id="ARBA00022692"/>
    </source>
</evidence>
<evidence type="ECO:0000259" key="7">
    <source>
        <dbReference type="PROSITE" id="PS50850"/>
    </source>
</evidence>
<dbReference type="InterPro" id="IPR044770">
    <property type="entry name" value="MFS_spinster-like"/>
</dbReference>
<evidence type="ECO:0000313" key="8">
    <source>
        <dbReference type="EMBL" id="QJR02389.1"/>
    </source>
</evidence>
<evidence type="ECO:0000313" key="9">
    <source>
        <dbReference type="Proteomes" id="UP000502611"/>
    </source>
</evidence>
<dbReference type="PANTHER" id="PTHR23505">
    <property type="entry name" value="SPINSTER"/>
    <property type="match status" value="1"/>
</dbReference>
<proteinExistence type="predicted"/>
<evidence type="ECO:0000256" key="6">
    <source>
        <dbReference type="SAM" id="Phobius"/>
    </source>
</evidence>
<feature type="transmembrane region" description="Helical" evidence="6">
    <location>
        <begin position="151"/>
        <end position="172"/>
    </location>
</feature>
<comment type="subcellular location">
    <subcellularLocation>
        <location evidence="1">Membrane</location>
        <topology evidence="1">Multi-pass membrane protein</topology>
    </subcellularLocation>
</comment>
<dbReference type="InterPro" id="IPR020846">
    <property type="entry name" value="MFS_dom"/>
</dbReference>
<protein>
    <submittedName>
        <fullName evidence="8">MFS transporter</fullName>
    </submittedName>
</protein>
<feature type="transmembrane region" description="Helical" evidence="6">
    <location>
        <begin position="178"/>
        <end position="200"/>
    </location>
</feature>
<dbReference type="PANTHER" id="PTHR23505:SF79">
    <property type="entry name" value="PROTEIN SPINSTER"/>
    <property type="match status" value="1"/>
</dbReference>
<dbReference type="AlphaFoldDB" id="A0A6M4G5L9"/>
<evidence type="ECO:0000256" key="4">
    <source>
        <dbReference type="ARBA" id="ARBA00022989"/>
    </source>
</evidence>
<keyword evidence="4 6" id="KW-1133">Transmembrane helix</keyword>
<feature type="transmembrane region" description="Helical" evidence="6">
    <location>
        <begin position="400"/>
        <end position="423"/>
    </location>
</feature>
<feature type="transmembrane region" description="Helical" evidence="6">
    <location>
        <begin position="267"/>
        <end position="289"/>
    </location>
</feature>
<feature type="transmembrane region" description="Helical" evidence="6">
    <location>
        <begin position="301"/>
        <end position="326"/>
    </location>
</feature>
<dbReference type="Gene3D" id="1.20.1250.20">
    <property type="entry name" value="MFS general substrate transporter like domains"/>
    <property type="match status" value="1"/>
</dbReference>
<organism evidence="8 9">
    <name type="scientific">Sphingobium yanoikuyae</name>
    <name type="common">Sphingomonas yanoikuyae</name>
    <dbReference type="NCBI Taxonomy" id="13690"/>
    <lineage>
        <taxon>Bacteria</taxon>
        <taxon>Pseudomonadati</taxon>
        <taxon>Pseudomonadota</taxon>
        <taxon>Alphaproteobacteria</taxon>
        <taxon>Sphingomonadales</taxon>
        <taxon>Sphingomonadaceae</taxon>
        <taxon>Sphingobium</taxon>
    </lineage>
</organism>
<feature type="transmembrane region" description="Helical" evidence="6">
    <location>
        <begin position="332"/>
        <end position="353"/>
    </location>
</feature>
<dbReference type="CDD" id="cd17328">
    <property type="entry name" value="MFS_spinster_like"/>
    <property type="match status" value="1"/>
</dbReference>
<keyword evidence="2" id="KW-0813">Transport</keyword>
<feature type="transmembrane region" description="Helical" evidence="6">
    <location>
        <begin position="59"/>
        <end position="80"/>
    </location>
</feature>
<feature type="transmembrane region" description="Helical" evidence="6">
    <location>
        <begin position="365"/>
        <end position="388"/>
    </location>
</feature>